<evidence type="ECO:0000259" key="3">
    <source>
        <dbReference type="Pfam" id="PF00975"/>
    </source>
</evidence>
<evidence type="ECO:0000256" key="2">
    <source>
        <dbReference type="SAM" id="MobiDB-lite"/>
    </source>
</evidence>
<dbReference type="InterPro" id="IPR001031">
    <property type="entry name" value="Thioesterase"/>
</dbReference>
<evidence type="ECO:0000313" key="4">
    <source>
        <dbReference type="EMBL" id="CAB3728699.1"/>
    </source>
</evidence>
<dbReference type="PANTHER" id="PTHR11487:SF0">
    <property type="entry name" value="S-ACYL FATTY ACID SYNTHASE THIOESTERASE, MEDIUM CHAIN"/>
    <property type="match status" value="1"/>
</dbReference>
<dbReference type="GO" id="GO:0008610">
    <property type="term" value="P:lipid biosynthetic process"/>
    <property type="evidence" value="ECO:0007669"/>
    <property type="project" value="TreeGrafter"/>
</dbReference>
<reference evidence="4 5" key="1">
    <citation type="submission" date="2020-04" db="EMBL/GenBank/DDBJ databases">
        <authorList>
            <person name="De Canck E."/>
        </authorList>
    </citation>
    <scope>NUCLEOTIDE SEQUENCE [LARGE SCALE GENOMIC DNA]</scope>
    <source>
        <strain evidence="4 5">LMG 22037</strain>
    </source>
</reference>
<dbReference type="GO" id="GO:0016491">
    <property type="term" value="F:oxidoreductase activity"/>
    <property type="evidence" value="ECO:0007669"/>
    <property type="project" value="UniProtKB-KW"/>
</dbReference>
<feature type="domain" description="Thioesterase" evidence="3">
    <location>
        <begin position="20"/>
        <end position="251"/>
    </location>
</feature>
<name>A0A6J5CAS0_9BURK</name>
<dbReference type="EMBL" id="CADIKB010000038">
    <property type="protein sequence ID" value="CAB3728699.1"/>
    <property type="molecule type" value="Genomic_DNA"/>
</dbReference>
<proteinExistence type="inferred from homology"/>
<dbReference type="Pfam" id="PF00975">
    <property type="entry name" value="Thioesterase"/>
    <property type="match status" value="1"/>
</dbReference>
<dbReference type="SUPFAM" id="SSF53474">
    <property type="entry name" value="alpha/beta-Hydrolases"/>
    <property type="match status" value="1"/>
</dbReference>
<sequence>MGTEPMTSSRHEAHVSSTLTLVCLAHAGGSVALYRDWSQRLPSYVQVRTLELPGHGMRRFSPPHTEWPALVEQLADELLTLIDGAAPFALFGHSMGSLVGLELMHALRERGKPGPVWFGASATISPARRKHETHWLNCSHAEMIACLRERGGTPAELLDDADFVDFMLPLLRADFHLCGMHPAHRTARIVSADSPVMPDCPIDVFVGRDDPATANSADVEAWAEETRGACTVHWFDGGHFFIDTAREAVLAVVAGSLAKRGGPVPGMEEAQEAKFAQPPQESQRAAPMTDPLRRALA</sequence>
<accession>A0A6J5CAS0</accession>
<dbReference type="EC" id="1.1.-.-" evidence="4"/>
<protein>
    <submittedName>
        <fullName evidence="4">Linear gramicidin dehydrogenase LgrE</fullName>
        <ecNumber evidence="4">1.1.-.-</ecNumber>
    </submittedName>
</protein>
<dbReference type="Proteomes" id="UP000494249">
    <property type="component" value="Unassembled WGS sequence"/>
</dbReference>
<dbReference type="InterPro" id="IPR012223">
    <property type="entry name" value="TEII"/>
</dbReference>
<comment type="similarity">
    <text evidence="1">Belongs to the thioesterase family.</text>
</comment>
<feature type="region of interest" description="Disordered" evidence="2">
    <location>
        <begin position="263"/>
        <end position="297"/>
    </location>
</feature>
<dbReference type="InterPro" id="IPR029058">
    <property type="entry name" value="AB_hydrolase_fold"/>
</dbReference>
<dbReference type="PANTHER" id="PTHR11487">
    <property type="entry name" value="THIOESTERASE"/>
    <property type="match status" value="1"/>
</dbReference>
<evidence type="ECO:0000256" key="1">
    <source>
        <dbReference type="ARBA" id="ARBA00007169"/>
    </source>
</evidence>
<dbReference type="Gene3D" id="3.40.50.1820">
    <property type="entry name" value="alpha/beta hydrolase"/>
    <property type="match status" value="1"/>
</dbReference>
<dbReference type="AlphaFoldDB" id="A0A6J5CAS0"/>
<organism evidence="4 5">
    <name type="scientific">Paraburkholderia phenoliruptrix</name>
    <dbReference type="NCBI Taxonomy" id="252970"/>
    <lineage>
        <taxon>Bacteria</taxon>
        <taxon>Pseudomonadati</taxon>
        <taxon>Pseudomonadota</taxon>
        <taxon>Betaproteobacteria</taxon>
        <taxon>Burkholderiales</taxon>
        <taxon>Burkholderiaceae</taxon>
        <taxon>Paraburkholderia</taxon>
    </lineage>
</organism>
<evidence type="ECO:0000313" key="5">
    <source>
        <dbReference type="Proteomes" id="UP000494249"/>
    </source>
</evidence>
<dbReference type="RefSeq" id="WP_035483707.1">
    <property type="nucleotide sequence ID" value="NZ_CADFGL010000035.1"/>
</dbReference>
<gene>
    <name evidence="4" type="primary">lgrE</name>
    <name evidence="4" type="ORF">LMG22037_05393</name>
</gene>
<keyword evidence="4" id="KW-0560">Oxidoreductase</keyword>